<accession>A0AAF0EDH2</accession>
<protein>
    <submittedName>
        <fullName evidence="2">Uncharacterized protein</fullName>
    </submittedName>
</protein>
<keyword evidence="1" id="KW-0812">Transmembrane</keyword>
<organism evidence="2 3">
    <name type="scientific">Malassezia equina</name>
    <dbReference type="NCBI Taxonomy" id="1381935"/>
    <lineage>
        <taxon>Eukaryota</taxon>
        <taxon>Fungi</taxon>
        <taxon>Dikarya</taxon>
        <taxon>Basidiomycota</taxon>
        <taxon>Ustilaginomycotina</taxon>
        <taxon>Malasseziomycetes</taxon>
        <taxon>Malasseziales</taxon>
        <taxon>Malasseziaceae</taxon>
        <taxon>Malassezia</taxon>
    </lineage>
</organism>
<evidence type="ECO:0000313" key="2">
    <source>
        <dbReference type="EMBL" id="WFD22550.1"/>
    </source>
</evidence>
<dbReference type="AlphaFoldDB" id="A0AAF0EDH2"/>
<sequence>MATVRPTRTLAPRSVPISTLPPVSLRLPKELADVDMSLFYMGQGFQSQTTVYAMITGHPNAGDGPKTHYMYQDQTAVQFNRLDMATNVRGQSLSGMFDMGCERAKASKKWVCSYGVETSDSTSMYTTFTTPMQPVTTFTPVQGLLQSLRQATASGPAPPPPGATTPSNAGHSVLACPGPFFLALCTLLLSAGAFLL</sequence>
<proteinExistence type="predicted"/>
<dbReference type="Proteomes" id="UP001214415">
    <property type="component" value="Chromosome 2"/>
</dbReference>
<dbReference type="EMBL" id="CP119901">
    <property type="protein sequence ID" value="WFD22550.1"/>
    <property type="molecule type" value="Genomic_DNA"/>
</dbReference>
<keyword evidence="1" id="KW-1133">Transmembrane helix</keyword>
<name>A0AAF0EDH2_9BASI</name>
<reference evidence="2" key="1">
    <citation type="submission" date="2023-03" db="EMBL/GenBank/DDBJ databases">
        <title>Mating type loci evolution in Malassezia.</title>
        <authorList>
            <person name="Coelho M.A."/>
        </authorList>
    </citation>
    <scope>NUCLEOTIDE SEQUENCE</scope>
    <source>
        <strain evidence="2">CBS 12830</strain>
    </source>
</reference>
<evidence type="ECO:0000256" key="1">
    <source>
        <dbReference type="SAM" id="Phobius"/>
    </source>
</evidence>
<evidence type="ECO:0000313" key="3">
    <source>
        <dbReference type="Proteomes" id="UP001214415"/>
    </source>
</evidence>
<feature type="transmembrane region" description="Helical" evidence="1">
    <location>
        <begin position="178"/>
        <end position="195"/>
    </location>
</feature>
<keyword evidence="1" id="KW-0472">Membrane</keyword>
<keyword evidence="3" id="KW-1185">Reference proteome</keyword>
<gene>
    <name evidence="2" type="ORF">MEQU1_001222</name>
</gene>